<dbReference type="AlphaFoldDB" id="A0AAD1Y4P3"/>
<protein>
    <submittedName>
        <fullName evidence="2">Uncharacterized protein</fullName>
    </submittedName>
</protein>
<proteinExistence type="predicted"/>
<evidence type="ECO:0000313" key="2">
    <source>
        <dbReference type="EMBL" id="CAI2384479.1"/>
    </source>
</evidence>
<gene>
    <name evidence="2" type="ORF">ECRASSUSDP1_LOCUS26009</name>
</gene>
<evidence type="ECO:0000313" key="3">
    <source>
        <dbReference type="Proteomes" id="UP001295684"/>
    </source>
</evidence>
<reference evidence="2" key="1">
    <citation type="submission" date="2023-07" db="EMBL/GenBank/DDBJ databases">
        <authorList>
            <consortium name="AG Swart"/>
            <person name="Singh M."/>
            <person name="Singh A."/>
            <person name="Seah K."/>
            <person name="Emmerich C."/>
        </authorList>
    </citation>
    <scope>NUCLEOTIDE SEQUENCE</scope>
    <source>
        <strain evidence="2">DP1</strain>
    </source>
</reference>
<dbReference type="Proteomes" id="UP001295684">
    <property type="component" value="Unassembled WGS sequence"/>
</dbReference>
<sequence length="123" mass="14176">MSSGIMEVSEEEFLQEKEEIDNAYRALKVGQQLKQISMACTMKCGVRPSMPYIPNPYWYTFEQRVCFNDCLNINLENGPKLTDLGEIPEGSIPKKFLWTESPKPLGYVEPKDDDDEDEDEDDE</sequence>
<organism evidence="2 3">
    <name type="scientific">Euplotes crassus</name>
    <dbReference type="NCBI Taxonomy" id="5936"/>
    <lineage>
        <taxon>Eukaryota</taxon>
        <taxon>Sar</taxon>
        <taxon>Alveolata</taxon>
        <taxon>Ciliophora</taxon>
        <taxon>Intramacronucleata</taxon>
        <taxon>Spirotrichea</taxon>
        <taxon>Hypotrichia</taxon>
        <taxon>Euplotida</taxon>
        <taxon>Euplotidae</taxon>
        <taxon>Moneuplotes</taxon>
    </lineage>
</organism>
<accession>A0AAD1Y4P3</accession>
<dbReference type="EMBL" id="CAMPGE010026815">
    <property type="protein sequence ID" value="CAI2384479.1"/>
    <property type="molecule type" value="Genomic_DNA"/>
</dbReference>
<keyword evidence="3" id="KW-1185">Reference proteome</keyword>
<comment type="caution">
    <text evidence="2">The sequence shown here is derived from an EMBL/GenBank/DDBJ whole genome shotgun (WGS) entry which is preliminary data.</text>
</comment>
<feature type="region of interest" description="Disordered" evidence="1">
    <location>
        <begin position="101"/>
        <end position="123"/>
    </location>
</feature>
<evidence type="ECO:0000256" key="1">
    <source>
        <dbReference type="SAM" id="MobiDB-lite"/>
    </source>
</evidence>
<feature type="compositionally biased region" description="Acidic residues" evidence="1">
    <location>
        <begin position="111"/>
        <end position="123"/>
    </location>
</feature>
<name>A0AAD1Y4P3_EUPCR</name>